<accession>A0A382XME0</accession>
<feature type="non-terminal residue" evidence="1">
    <location>
        <position position="1"/>
    </location>
</feature>
<protein>
    <submittedName>
        <fullName evidence="1">Uncharacterized protein</fullName>
    </submittedName>
</protein>
<dbReference type="EMBL" id="UINC01168969">
    <property type="protein sequence ID" value="SVD72282.1"/>
    <property type="molecule type" value="Genomic_DNA"/>
</dbReference>
<dbReference type="AlphaFoldDB" id="A0A382XME0"/>
<proteinExistence type="predicted"/>
<gene>
    <name evidence="1" type="ORF">METZ01_LOCUS425136</name>
</gene>
<evidence type="ECO:0000313" key="1">
    <source>
        <dbReference type="EMBL" id="SVD72282.1"/>
    </source>
</evidence>
<sequence length="41" mass="4714">VFVVDSLFTDQFERFGFPESMVNMLELMDEGFELDGNLVPV</sequence>
<organism evidence="1">
    <name type="scientific">marine metagenome</name>
    <dbReference type="NCBI Taxonomy" id="408172"/>
    <lineage>
        <taxon>unclassified sequences</taxon>
        <taxon>metagenomes</taxon>
        <taxon>ecological metagenomes</taxon>
    </lineage>
</organism>
<feature type="non-terminal residue" evidence="1">
    <location>
        <position position="41"/>
    </location>
</feature>
<reference evidence="1" key="1">
    <citation type="submission" date="2018-05" db="EMBL/GenBank/DDBJ databases">
        <authorList>
            <person name="Lanie J.A."/>
            <person name="Ng W.-L."/>
            <person name="Kazmierczak K.M."/>
            <person name="Andrzejewski T.M."/>
            <person name="Davidsen T.M."/>
            <person name="Wayne K.J."/>
            <person name="Tettelin H."/>
            <person name="Glass J.I."/>
            <person name="Rusch D."/>
            <person name="Podicherti R."/>
            <person name="Tsui H.-C.T."/>
            <person name="Winkler M.E."/>
        </authorList>
    </citation>
    <scope>NUCLEOTIDE SEQUENCE</scope>
</reference>
<name>A0A382XME0_9ZZZZ</name>